<gene>
    <name evidence="1" type="ORF">ANE_LOCUS9841</name>
</gene>
<reference evidence="1" key="1">
    <citation type="submission" date="2019-07" db="EMBL/GenBank/DDBJ databases">
        <authorList>
            <person name="Dittberner H."/>
        </authorList>
    </citation>
    <scope>NUCLEOTIDE SEQUENCE [LARGE SCALE GENOMIC DNA]</scope>
</reference>
<evidence type="ECO:0000313" key="2">
    <source>
        <dbReference type="Proteomes" id="UP000489600"/>
    </source>
</evidence>
<dbReference type="Proteomes" id="UP000489600">
    <property type="component" value="Unassembled WGS sequence"/>
</dbReference>
<protein>
    <submittedName>
        <fullName evidence="1">Uncharacterized protein</fullName>
    </submittedName>
</protein>
<name>A0A565BEW6_9BRAS</name>
<dbReference type="OrthoDB" id="1109454at2759"/>
<sequence>MIHAKLVTAKNNVDLSHAAHTKAVNSGFADEAFKAVTNLIISDMNQTRIGAKQVEERLQDLMSSGSYPNFLRDLHATEKMADHVVANARLAVEQMNEAIADAEEWKVRARNVAGGRN</sequence>
<evidence type="ECO:0000313" key="1">
    <source>
        <dbReference type="EMBL" id="VVA99396.1"/>
    </source>
</evidence>
<dbReference type="AlphaFoldDB" id="A0A565BEW6"/>
<dbReference type="EMBL" id="CABITT030000003">
    <property type="protein sequence ID" value="VVA99396.1"/>
    <property type="molecule type" value="Genomic_DNA"/>
</dbReference>
<comment type="caution">
    <text evidence="1">The sequence shown here is derived from an EMBL/GenBank/DDBJ whole genome shotgun (WGS) entry which is preliminary data.</text>
</comment>
<accession>A0A565BEW6</accession>
<proteinExistence type="predicted"/>
<keyword evidence="2" id="KW-1185">Reference proteome</keyword>
<organism evidence="1 2">
    <name type="scientific">Arabis nemorensis</name>
    <dbReference type="NCBI Taxonomy" id="586526"/>
    <lineage>
        <taxon>Eukaryota</taxon>
        <taxon>Viridiplantae</taxon>
        <taxon>Streptophyta</taxon>
        <taxon>Embryophyta</taxon>
        <taxon>Tracheophyta</taxon>
        <taxon>Spermatophyta</taxon>
        <taxon>Magnoliopsida</taxon>
        <taxon>eudicotyledons</taxon>
        <taxon>Gunneridae</taxon>
        <taxon>Pentapetalae</taxon>
        <taxon>rosids</taxon>
        <taxon>malvids</taxon>
        <taxon>Brassicales</taxon>
        <taxon>Brassicaceae</taxon>
        <taxon>Arabideae</taxon>
        <taxon>Arabis</taxon>
    </lineage>
</organism>